<dbReference type="InterPro" id="IPR028608">
    <property type="entry name" value="CIAO1/Cia1"/>
</dbReference>
<evidence type="ECO:0000256" key="2">
    <source>
        <dbReference type="ARBA" id="ARBA00022737"/>
    </source>
</evidence>
<comment type="similarity">
    <text evidence="3">Belongs to the WD repeat CIA1 family.</text>
</comment>
<protein>
    <recommendedName>
        <fullName evidence="3">Probable cytosolic iron-sulfur protein assembly protein CIAO1 homolog</fullName>
    </recommendedName>
</protein>
<name>A0A8S1FBG1_9PELO</name>
<feature type="repeat" description="WD" evidence="4">
    <location>
        <begin position="112"/>
        <end position="153"/>
    </location>
</feature>
<dbReference type="InterPro" id="IPR020472">
    <property type="entry name" value="WD40_PAC1"/>
</dbReference>
<evidence type="ECO:0000256" key="3">
    <source>
        <dbReference type="HAMAP-Rule" id="MF_03037"/>
    </source>
</evidence>
<dbReference type="GO" id="GO:0097361">
    <property type="term" value="C:cytosolic [4Fe-4S] assembly targeting complex"/>
    <property type="evidence" value="ECO:0007669"/>
    <property type="project" value="InterPro"/>
</dbReference>
<dbReference type="PRINTS" id="PR00320">
    <property type="entry name" value="GPROTEINBRPT"/>
</dbReference>
<feature type="repeat" description="WD" evidence="4">
    <location>
        <begin position="304"/>
        <end position="342"/>
    </location>
</feature>
<dbReference type="EMBL" id="CADEPM010000007">
    <property type="protein sequence ID" value="CAB3408969.1"/>
    <property type="molecule type" value="Genomic_DNA"/>
</dbReference>
<dbReference type="SUPFAM" id="SSF50978">
    <property type="entry name" value="WD40 repeat-like"/>
    <property type="match status" value="1"/>
</dbReference>
<accession>A0A8S1FBG1</accession>
<comment type="caution">
    <text evidence="5">The sequence shown here is derived from an EMBL/GenBank/DDBJ whole genome shotgun (WGS) entry which is preliminary data.</text>
</comment>
<dbReference type="PROSITE" id="PS50082">
    <property type="entry name" value="WD_REPEATS_2"/>
    <property type="match status" value="5"/>
</dbReference>
<dbReference type="InterPro" id="IPR036322">
    <property type="entry name" value="WD40_repeat_dom_sf"/>
</dbReference>
<dbReference type="PROSITE" id="PS50294">
    <property type="entry name" value="WD_REPEATS_REGION"/>
    <property type="match status" value="3"/>
</dbReference>
<dbReference type="CDD" id="cd00200">
    <property type="entry name" value="WD40"/>
    <property type="match status" value="1"/>
</dbReference>
<dbReference type="HAMAP" id="MF_03037">
    <property type="entry name" value="ciao1"/>
    <property type="match status" value="1"/>
</dbReference>
<dbReference type="OrthoDB" id="284782at2759"/>
<evidence type="ECO:0000313" key="5">
    <source>
        <dbReference type="EMBL" id="CAB3408969.1"/>
    </source>
</evidence>
<sequence>MSLEEIAQSSHLSISGNTSRIWMAAWHHKGDLLASCGEDKTVRIWNVRQDAGEQSCKFSLECVTTLDESHTRAIRCVNFSNSGQLLASASFDATIVIYQKDENGEFTEVNKLEGHESEVKWCAFSMSDEFLATCSRDKTVWVWQMDEDDDFNVSSILQPHTQDVKFVAWHPSEELLVSCSYDSSVRFFTYDGDDWVTKQKFDKAHAGTVWCAAFDARGHRMVTVGEDAVIQVYTRRNPTELSAVDDEWKIASRLQIDDTIWPIYSVSWNRFNDFILTAGGDGKIRLFKVSGTIENSLIEPMGVMARLGDEINSIAWCPVENRQNLAVTTADDGTIRLWHLRI</sequence>
<feature type="repeat" description="WD" evidence="4">
    <location>
        <begin position="67"/>
        <end position="99"/>
    </location>
</feature>
<dbReference type="PROSITE" id="PS00678">
    <property type="entry name" value="WD_REPEATS_1"/>
    <property type="match status" value="1"/>
</dbReference>
<dbReference type="GO" id="GO:0016226">
    <property type="term" value="P:iron-sulfur cluster assembly"/>
    <property type="evidence" value="ECO:0007669"/>
    <property type="project" value="UniProtKB-UniRule"/>
</dbReference>
<evidence type="ECO:0000256" key="1">
    <source>
        <dbReference type="ARBA" id="ARBA00022574"/>
    </source>
</evidence>
<dbReference type="InterPro" id="IPR015943">
    <property type="entry name" value="WD40/YVTN_repeat-like_dom_sf"/>
</dbReference>
<comment type="function">
    <text evidence="3">Essential component of the cytosolic iron-sulfur (Fe/S) protein assembly machinery. Required for the maturation of extramitochondrial Fe/S proteins.</text>
</comment>
<evidence type="ECO:0000256" key="4">
    <source>
        <dbReference type="PROSITE-ProRule" id="PRU00221"/>
    </source>
</evidence>
<dbReference type="PANTHER" id="PTHR19920">
    <property type="entry name" value="WD40 PROTEIN CIAO1"/>
    <property type="match status" value="1"/>
</dbReference>
<dbReference type="Gene3D" id="2.130.10.10">
    <property type="entry name" value="YVTN repeat-like/Quinoprotein amine dehydrogenase"/>
    <property type="match status" value="1"/>
</dbReference>
<feature type="repeat" description="WD" evidence="4">
    <location>
        <begin position="14"/>
        <end position="55"/>
    </location>
</feature>
<dbReference type="PANTHER" id="PTHR19920:SF0">
    <property type="entry name" value="CYTOSOLIC IRON-SULFUR PROTEIN ASSEMBLY PROTEIN CIAO1-RELATED"/>
    <property type="match status" value="1"/>
</dbReference>
<reference evidence="5 6" key="1">
    <citation type="submission" date="2020-04" db="EMBL/GenBank/DDBJ databases">
        <authorList>
            <person name="Laetsch R D."/>
            <person name="Stevens L."/>
            <person name="Kumar S."/>
            <person name="Blaxter L. M."/>
        </authorList>
    </citation>
    <scope>NUCLEOTIDE SEQUENCE [LARGE SCALE GENOMIC DNA]</scope>
</reference>
<dbReference type="InterPro" id="IPR019775">
    <property type="entry name" value="WD40_repeat_CS"/>
</dbReference>
<keyword evidence="2" id="KW-0677">Repeat</keyword>
<dbReference type="InterPro" id="IPR001680">
    <property type="entry name" value="WD40_rpt"/>
</dbReference>
<dbReference type="Pfam" id="PF00400">
    <property type="entry name" value="WD40"/>
    <property type="match status" value="7"/>
</dbReference>
<dbReference type="AlphaFoldDB" id="A0A8S1FBG1"/>
<proteinExistence type="inferred from homology"/>
<keyword evidence="1 4" id="KW-0853">WD repeat</keyword>
<keyword evidence="6" id="KW-1185">Reference proteome</keyword>
<evidence type="ECO:0000313" key="6">
    <source>
        <dbReference type="Proteomes" id="UP000494206"/>
    </source>
</evidence>
<dbReference type="Proteomes" id="UP000494206">
    <property type="component" value="Unassembled WGS sequence"/>
</dbReference>
<gene>
    <name evidence="5" type="ORF">CBOVIS_LOCUS10684</name>
</gene>
<organism evidence="5 6">
    <name type="scientific">Caenorhabditis bovis</name>
    <dbReference type="NCBI Taxonomy" id="2654633"/>
    <lineage>
        <taxon>Eukaryota</taxon>
        <taxon>Metazoa</taxon>
        <taxon>Ecdysozoa</taxon>
        <taxon>Nematoda</taxon>
        <taxon>Chromadorea</taxon>
        <taxon>Rhabditida</taxon>
        <taxon>Rhabditina</taxon>
        <taxon>Rhabditomorpha</taxon>
        <taxon>Rhabditoidea</taxon>
        <taxon>Rhabditidae</taxon>
        <taxon>Peloderinae</taxon>
        <taxon>Caenorhabditis</taxon>
    </lineage>
</organism>
<feature type="repeat" description="WD" evidence="4">
    <location>
        <begin position="157"/>
        <end position="188"/>
    </location>
</feature>
<dbReference type="SMART" id="SM00320">
    <property type="entry name" value="WD40"/>
    <property type="match status" value="7"/>
</dbReference>